<reference evidence="3" key="1">
    <citation type="journal article" date="2014" name="Proc. Natl. Acad. Sci. U.S.A.">
        <title>Extensive sampling of basidiomycete genomes demonstrates inadequacy of the white-rot/brown-rot paradigm for wood decay fungi.</title>
        <authorList>
            <person name="Riley R."/>
            <person name="Salamov A.A."/>
            <person name="Brown D.W."/>
            <person name="Nagy L.G."/>
            <person name="Floudas D."/>
            <person name="Held B.W."/>
            <person name="Levasseur A."/>
            <person name="Lombard V."/>
            <person name="Morin E."/>
            <person name="Otillar R."/>
            <person name="Lindquist E.A."/>
            <person name="Sun H."/>
            <person name="LaButti K.M."/>
            <person name="Schmutz J."/>
            <person name="Jabbour D."/>
            <person name="Luo H."/>
            <person name="Baker S.E."/>
            <person name="Pisabarro A.G."/>
            <person name="Walton J.D."/>
            <person name="Blanchette R.A."/>
            <person name="Henrissat B."/>
            <person name="Martin F."/>
            <person name="Cullen D."/>
            <person name="Hibbett D.S."/>
            <person name="Grigoriev I.V."/>
        </authorList>
    </citation>
    <scope>NUCLEOTIDE SEQUENCE [LARGE SCALE GENOMIC DNA]</scope>
    <source>
        <strain evidence="3">FD-172 SS1</strain>
    </source>
</reference>
<proteinExistence type="predicted"/>
<evidence type="ECO:0000256" key="1">
    <source>
        <dbReference type="SAM" id="MobiDB-lite"/>
    </source>
</evidence>
<organism evidence="2 3">
    <name type="scientific">Botryobasidium botryosum (strain FD-172 SS1)</name>
    <dbReference type="NCBI Taxonomy" id="930990"/>
    <lineage>
        <taxon>Eukaryota</taxon>
        <taxon>Fungi</taxon>
        <taxon>Dikarya</taxon>
        <taxon>Basidiomycota</taxon>
        <taxon>Agaricomycotina</taxon>
        <taxon>Agaricomycetes</taxon>
        <taxon>Cantharellales</taxon>
        <taxon>Botryobasidiaceae</taxon>
        <taxon>Botryobasidium</taxon>
    </lineage>
</organism>
<keyword evidence="3" id="KW-1185">Reference proteome</keyword>
<evidence type="ECO:0000313" key="2">
    <source>
        <dbReference type="EMBL" id="KDQ10853.1"/>
    </source>
</evidence>
<name>A0A067M535_BOTB1</name>
<dbReference type="InParanoid" id="A0A067M535"/>
<dbReference type="AlphaFoldDB" id="A0A067M535"/>
<dbReference type="HOGENOM" id="CLU_1717558_0_0_1"/>
<feature type="region of interest" description="Disordered" evidence="1">
    <location>
        <begin position="41"/>
        <end position="92"/>
    </location>
</feature>
<dbReference type="EMBL" id="KL198063">
    <property type="protein sequence ID" value="KDQ10853.1"/>
    <property type="molecule type" value="Genomic_DNA"/>
</dbReference>
<sequence length="152" mass="16527">MFKSISRRFHHRSQDEVVHLISNSSSTSSSELHSYPQYVQQDVMPTGDPPTRRNNVSRRSSPSHSSDITYTGAGPQYHDITFTGAGTGTPHTDITYAEAKIPSASQYHDVTFTGAGPSPSVLLPRPSASCRPYRDVMNTGADSYTPPSGNLL</sequence>
<gene>
    <name evidence="2" type="ORF">BOTBODRAFT_35804</name>
</gene>
<dbReference type="Proteomes" id="UP000027195">
    <property type="component" value="Unassembled WGS sequence"/>
</dbReference>
<protein>
    <submittedName>
        <fullName evidence="2">Uncharacterized protein</fullName>
    </submittedName>
</protein>
<feature type="compositionally biased region" description="Low complexity" evidence="1">
    <location>
        <begin position="52"/>
        <end position="66"/>
    </location>
</feature>
<accession>A0A067M535</accession>
<evidence type="ECO:0000313" key="3">
    <source>
        <dbReference type="Proteomes" id="UP000027195"/>
    </source>
</evidence>